<gene>
    <name evidence="1" type="ORF">GRI34_05335</name>
</gene>
<dbReference type="EMBL" id="WTYI01000001">
    <property type="protein sequence ID" value="MXO95844.1"/>
    <property type="molecule type" value="Genomic_DNA"/>
</dbReference>
<dbReference type="Proteomes" id="UP000432727">
    <property type="component" value="Unassembled WGS sequence"/>
</dbReference>
<dbReference type="OrthoDB" id="9854647at2"/>
<organism evidence="1 2">
    <name type="scientific">Qipengyuania aquimaris</name>
    <dbReference type="NCBI Taxonomy" id="255984"/>
    <lineage>
        <taxon>Bacteria</taxon>
        <taxon>Pseudomonadati</taxon>
        <taxon>Pseudomonadota</taxon>
        <taxon>Alphaproteobacteria</taxon>
        <taxon>Sphingomonadales</taxon>
        <taxon>Erythrobacteraceae</taxon>
        <taxon>Qipengyuania</taxon>
    </lineage>
</organism>
<evidence type="ECO:0000313" key="1">
    <source>
        <dbReference type="EMBL" id="MXO95844.1"/>
    </source>
</evidence>
<accession>A0A6I4TIY6</accession>
<protein>
    <submittedName>
        <fullName evidence="1">Uncharacterized protein</fullName>
    </submittedName>
</protein>
<reference evidence="1 2" key="1">
    <citation type="submission" date="2019-12" db="EMBL/GenBank/DDBJ databases">
        <title>Genomic-based taxomic classification of the family Erythrobacteraceae.</title>
        <authorList>
            <person name="Xu L."/>
        </authorList>
    </citation>
    <scope>NUCLEOTIDE SEQUENCE [LARGE SCALE GENOMIC DNA]</scope>
    <source>
        <strain evidence="1 2">JCM 12189</strain>
    </source>
</reference>
<evidence type="ECO:0000313" key="2">
    <source>
        <dbReference type="Proteomes" id="UP000432727"/>
    </source>
</evidence>
<dbReference type="RefSeq" id="WP_160595064.1">
    <property type="nucleotide sequence ID" value="NZ_WTYI01000001.1"/>
</dbReference>
<name>A0A6I4TIY6_9SPHN</name>
<sequence>MDQDPHTAGTALAEGRIRQGQAVTGLEETVFLLLENVQWGLGRGLFCLCEYRNRKARRQGEGDGVTERA</sequence>
<comment type="caution">
    <text evidence="1">The sequence shown here is derived from an EMBL/GenBank/DDBJ whole genome shotgun (WGS) entry which is preliminary data.</text>
</comment>
<keyword evidence="2" id="KW-1185">Reference proteome</keyword>
<proteinExistence type="predicted"/>
<dbReference type="AlphaFoldDB" id="A0A6I4TIY6"/>